<protein>
    <submittedName>
        <fullName evidence="2">Uncharacterized protein</fullName>
    </submittedName>
</protein>
<comment type="caution">
    <text evidence="2">The sequence shown here is derived from an EMBL/GenBank/DDBJ whole genome shotgun (WGS) entry which is preliminary data.</text>
</comment>
<accession>A0A444X781</accession>
<proteinExistence type="predicted"/>
<reference evidence="2 3" key="1">
    <citation type="submission" date="2019-01" db="EMBL/GenBank/DDBJ databases">
        <title>Sequencing of cultivated peanut Arachis hypogaea provides insights into genome evolution and oil improvement.</title>
        <authorList>
            <person name="Chen X."/>
        </authorList>
    </citation>
    <scope>NUCLEOTIDE SEQUENCE [LARGE SCALE GENOMIC DNA]</scope>
    <source>
        <strain evidence="3">cv. Fuhuasheng</strain>
        <tissue evidence="2">Leaves</tissue>
    </source>
</reference>
<feature type="region of interest" description="Disordered" evidence="1">
    <location>
        <begin position="245"/>
        <end position="264"/>
    </location>
</feature>
<evidence type="ECO:0000256" key="1">
    <source>
        <dbReference type="SAM" id="MobiDB-lite"/>
    </source>
</evidence>
<organism evidence="2 3">
    <name type="scientific">Arachis hypogaea</name>
    <name type="common">Peanut</name>
    <dbReference type="NCBI Taxonomy" id="3818"/>
    <lineage>
        <taxon>Eukaryota</taxon>
        <taxon>Viridiplantae</taxon>
        <taxon>Streptophyta</taxon>
        <taxon>Embryophyta</taxon>
        <taxon>Tracheophyta</taxon>
        <taxon>Spermatophyta</taxon>
        <taxon>Magnoliopsida</taxon>
        <taxon>eudicotyledons</taxon>
        <taxon>Gunneridae</taxon>
        <taxon>Pentapetalae</taxon>
        <taxon>rosids</taxon>
        <taxon>fabids</taxon>
        <taxon>Fabales</taxon>
        <taxon>Fabaceae</taxon>
        <taxon>Papilionoideae</taxon>
        <taxon>50 kb inversion clade</taxon>
        <taxon>dalbergioids sensu lato</taxon>
        <taxon>Dalbergieae</taxon>
        <taxon>Pterocarpus clade</taxon>
        <taxon>Arachis</taxon>
    </lineage>
</organism>
<dbReference type="Proteomes" id="UP000289738">
    <property type="component" value="Chromosome B10"/>
</dbReference>
<dbReference type="EMBL" id="SDMP01000020">
    <property type="protein sequence ID" value="RYQ85558.1"/>
    <property type="molecule type" value="Genomic_DNA"/>
</dbReference>
<gene>
    <name evidence="2" type="ORF">Ahy_B10g105129</name>
</gene>
<dbReference type="PANTHER" id="PTHR47718:SF15">
    <property type="entry name" value="PROTEIN FAR1-RELATED SEQUENCE 5-LIKE"/>
    <property type="match status" value="1"/>
</dbReference>
<sequence>MVHLMPHFCGVSDAAKAHMESMDSYGLSTSKILGYMSGIAGGYSLLGFTKKDPYNHIDRKKRENVADGDTNSTVIAYLRGKFCAGYRTTLRYEGLNSHVKKFLSSRHAILELEQNLEVFVLKKEIDAVGVVNYVAKRRISTTMILGMRRLPMPTHVLCYEVRPCARYTAKGSSHTVAERCEIYRWLRRAGNQVVYTEALKGIRALCTQLTQAVGSNDANEQERHEGCVRDLVVVRIKGAPPKCKAARKTNLPPRYTKPRSTMLA</sequence>
<keyword evidence="3" id="KW-1185">Reference proteome</keyword>
<dbReference type="PANTHER" id="PTHR47718">
    <property type="entry name" value="OS01G0519700 PROTEIN"/>
    <property type="match status" value="1"/>
</dbReference>
<evidence type="ECO:0000313" key="3">
    <source>
        <dbReference type="Proteomes" id="UP000289738"/>
    </source>
</evidence>
<evidence type="ECO:0000313" key="2">
    <source>
        <dbReference type="EMBL" id="RYQ85558.1"/>
    </source>
</evidence>
<name>A0A444X781_ARAHY</name>
<dbReference type="AlphaFoldDB" id="A0A444X781"/>